<evidence type="ECO:0000313" key="2">
    <source>
        <dbReference type="EMBL" id="HJB90509.1"/>
    </source>
</evidence>
<dbReference type="Proteomes" id="UP000886883">
    <property type="component" value="Unassembled WGS sequence"/>
</dbReference>
<dbReference type="Pfam" id="PF09579">
    <property type="entry name" value="Spore_YtfJ"/>
    <property type="match status" value="1"/>
</dbReference>
<reference evidence="2" key="1">
    <citation type="journal article" date="2021" name="PeerJ">
        <title>Extensive microbial diversity within the chicken gut microbiome revealed by metagenomics and culture.</title>
        <authorList>
            <person name="Gilroy R."/>
            <person name="Ravi A."/>
            <person name="Getino M."/>
            <person name="Pursley I."/>
            <person name="Horton D.L."/>
            <person name="Alikhan N.F."/>
            <person name="Baker D."/>
            <person name="Gharbi K."/>
            <person name="Hall N."/>
            <person name="Watson M."/>
            <person name="Adriaenssens E.M."/>
            <person name="Foster-Nyarko E."/>
            <person name="Jarju S."/>
            <person name="Secka A."/>
            <person name="Antonio M."/>
            <person name="Oren A."/>
            <person name="Chaudhuri R.R."/>
            <person name="La Ragione R."/>
            <person name="Hildebrand F."/>
            <person name="Pallen M.J."/>
        </authorList>
    </citation>
    <scope>NUCLEOTIDE SEQUENCE</scope>
    <source>
        <strain evidence="2">USAMLcec3-2134</strain>
    </source>
</reference>
<feature type="region of interest" description="Disordered" evidence="1">
    <location>
        <begin position="124"/>
        <end position="145"/>
    </location>
</feature>
<feature type="region of interest" description="Disordered" evidence="1">
    <location>
        <begin position="59"/>
        <end position="79"/>
    </location>
</feature>
<dbReference type="EMBL" id="DWXE01000010">
    <property type="protein sequence ID" value="HJB90509.1"/>
    <property type="molecule type" value="Genomic_DNA"/>
</dbReference>
<proteinExistence type="predicted"/>
<dbReference type="AlphaFoldDB" id="A0A9D2MQ53"/>
<name>A0A9D2MQ53_9FIRM</name>
<dbReference type="PIRSF" id="PIRSF021377">
    <property type="entry name" value="YtfJ"/>
    <property type="match status" value="1"/>
</dbReference>
<dbReference type="InterPro" id="IPR014229">
    <property type="entry name" value="Spore_YtfJ"/>
</dbReference>
<dbReference type="PANTHER" id="PTHR39162:SF1">
    <property type="entry name" value="SPORULATION PROTEIN YTFJ"/>
    <property type="match status" value="1"/>
</dbReference>
<evidence type="ECO:0000256" key="1">
    <source>
        <dbReference type="SAM" id="MobiDB-lite"/>
    </source>
</evidence>
<evidence type="ECO:0000313" key="3">
    <source>
        <dbReference type="Proteomes" id="UP000886883"/>
    </source>
</evidence>
<reference evidence="2" key="2">
    <citation type="submission" date="2021-04" db="EMBL/GenBank/DDBJ databases">
        <authorList>
            <person name="Gilroy R."/>
        </authorList>
    </citation>
    <scope>NUCLEOTIDE SEQUENCE</scope>
    <source>
        <strain evidence="2">USAMLcec3-2134</strain>
    </source>
</reference>
<accession>A0A9D2MQ53</accession>
<sequence length="145" mass="15274">MAENRENNIGSVMESLMKGVDSVFTAKTVVGEAIRIDDTILIPLVDVSFGIGAGSTCRNGVGGKDSKKNSGAGGATGKMSPSAVLLIKNGQTKLVNIKNQDGVTKILDMIPDLVDRFMAPKQEMMSDEDAVDAAFPEEGEDVGKR</sequence>
<protein>
    <submittedName>
        <fullName evidence="2">GerW family sporulation protein</fullName>
    </submittedName>
</protein>
<comment type="caution">
    <text evidence="2">The sequence shown here is derived from an EMBL/GenBank/DDBJ whole genome shotgun (WGS) entry which is preliminary data.</text>
</comment>
<organism evidence="2 3">
    <name type="scientific">Candidatus Eisenbergiella merdigallinarum</name>
    <dbReference type="NCBI Taxonomy" id="2838552"/>
    <lineage>
        <taxon>Bacteria</taxon>
        <taxon>Bacillati</taxon>
        <taxon>Bacillota</taxon>
        <taxon>Clostridia</taxon>
        <taxon>Lachnospirales</taxon>
        <taxon>Lachnospiraceae</taxon>
        <taxon>Eisenbergiella</taxon>
    </lineage>
</organism>
<dbReference type="PANTHER" id="PTHR39162">
    <property type="entry name" value="GLL3345 PROTEIN"/>
    <property type="match status" value="1"/>
</dbReference>
<feature type="compositionally biased region" description="Acidic residues" evidence="1">
    <location>
        <begin position="125"/>
        <end position="145"/>
    </location>
</feature>
<gene>
    <name evidence="2" type="ORF">H9763_03460</name>
</gene>